<dbReference type="AlphaFoldDB" id="F9FYW2"/>
<proteinExistence type="predicted"/>
<dbReference type="PANTHER" id="PTHR39697:SF2">
    <property type="entry name" value="CYANOVIRIN-N DOMAIN-CONTAINING PROTEIN"/>
    <property type="match status" value="1"/>
</dbReference>
<gene>
    <name evidence="1" type="ORF">FOXB_11594</name>
</gene>
<name>F9FYW2_FUSOF</name>
<evidence type="ECO:0000313" key="1">
    <source>
        <dbReference type="EMBL" id="EGU77895.1"/>
    </source>
</evidence>
<protein>
    <submittedName>
        <fullName evidence="1">Uncharacterized protein</fullName>
    </submittedName>
</protein>
<sequence length="288" mass="33257">MEPNDESIDMVSTPSVTYPTPAHSVSLDESHDFYNMSPFDSVPTPNAWYIIRTRNSSKKRYLSVINGKVCLQESPHPWGGFWWRSTSLDGWIGFYEFTTGRYLGHDGKGNIVVKALTQGEKERLVVSHQPKGGYHLSILKEATDGIQAPRNVLRPLKEDGQANLLLLELKGHATVAFIDIVYVTEDYDDDECFEVGQTYRLVYRLPSSPGQEEGISLTKNDIHYGWVRIRSRQLVDDVLKKGKWCFCKPERRGKRWNKFDQRLGRYREWQEGEAFFWSEDISEGQDRL</sequence>
<accession>F9FYW2</accession>
<reference evidence="1" key="1">
    <citation type="journal article" date="2012" name="Mol. Plant Microbe Interact.">
        <title>A highly conserved effector in Fusarium oxysporum is required for full virulence on Arabidopsis.</title>
        <authorList>
            <person name="Thatcher L.F."/>
            <person name="Gardiner D.M."/>
            <person name="Kazan K."/>
            <person name="Manners J."/>
        </authorList>
    </citation>
    <scope>NUCLEOTIDE SEQUENCE [LARGE SCALE GENOMIC DNA]</scope>
    <source>
        <strain evidence="1">Fo5176</strain>
    </source>
</reference>
<dbReference type="EMBL" id="AFQF01002908">
    <property type="protein sequence ID" value="EGU77895.1"/>
    <property type="molecule type" value="Genomic_DNA"/>
</dbReference>
<dbReference type="OrthoDB" id="5289641at2759"/>
<organism evidence="1">
    <name type="scientific">Fusarium oxysporum (strain Fo5176)</name>
    <name type="common">Fusarium vascular wilt</name>
    <dbReference type="NCBI Taxonomy" id="660025"/>
    <lineage>
        <taxon>Eukaryota</taxon>
        <taxon>Fungi</taxon>
        <taxon>Dikarya</taxon>
        <taxon>Ascomycota</taxon>
        <taxon>Pezizomycotina</taxon>
        <taxon>Sordariomycetes</taxon>
        <taxon>Hypocreomycetidae</taxon>
        <taxon>Hypocreales</taxon>
        <taxon>Nectriaceae</taxon>
        <taxon>Fusarium</taxon>
        <taxon>Fusarium oxysporum species complex</taxon>
    </lineage>
</organism>
<dbReference type="PANTHER" id="PTHR39697">
    <property type="entry name" value="RICIN B LECTIN DOMAIN-CONTAINING PROTEIN-RELATED"/>
    <property type="match status" value="1"/>
</dbReference>
<comment type="caution">
    <text evidence="1">The sequence shown here is derived from an EMBL/GenBank/DDBJ whole genome shotgun (WGS) entry which is preliminary data.</text>
</comment>